<keyword evidence="2" id="KW-0472">Membrane</keyword>
<dbReference type="EMBL" id="JPDN02000002">
    <property type="protein sequence ID" value="PON30442.1"/>
    <property type="molecule type" value="Genomic_DNA"/>
</dbReference>
<feature type="compositionally biased region" description="Basic and acidic residues" evidence="1">
    <location>
        <begin position="55"/>
        <end position="68"/>
    </location>
</feature>
<dbReference type="RefSeq" id="XP_018657864.1">
    <property type="nucleotide sequence ID" value="XM_018808874.1"/>
</dbReference>
<accession>A0A2P5A1P6</accession>
<keyword evidence="4" id="KW-1185">Reference proteome</keyword>
<feature type="region of interest" description="Disordered" evidence="1">
    <location>
        <begin position="48"/>
        <end position="87"/>
    </location>
</feature>
<keyword evidence="2" id="KW-0812">Transmembrane</keyword>
<evidence type="ECO:0000256" key="2">
    <source>
        <dbReference type="SAM" id="Phobius"/>
    </source>
</evidence>
<evidence type="ECO:0000256" key="1">
    <source>
        <dbReference type="SAM" id="MobiDB-lite"/>
    </source>
</evidence>
<dbReference type="AlphaFoldDB" id="A0A2P5A1P6"/>
<dbReference type="GeneID" id="29988957"/>
<evidence type="ECO:0000313" key="3">
    <source>
        <dbReference type="EMBL" id="PON30442.1"/>
    </source>
</evidence>
<proteinExistence type="predicted"/>
<feature type="transmembrane region" description="Helical" evidence="2">
    <location>
        <begin position="21"/>
        <end position="41"/>
    </location>
</feature>
<reference evidence="3 4" key="1">
    <citation type="journal article" date="2016" name="Genome Announc.">
        <title>Draft Whole-Genome Sequence of Trichoderma gamsii T6085, a Promising Biocontrol Agent of Fusarium Head Blight on Wheat.</title>
        <authorList>
            <person name="Baroncelli R."/>
            <person name="Zapparata A."/>
            <person name="Piaggeschi G."/>
            <person name="Sarrocco S."/>
            <person name="Vannacci G."/>
        </authorList>
    </citation>
    <scope>NUCLEOTIDE SEQUENCE [LARGE SCALE GENOMIC DNA]</scope>
    <source>
        <strain evidence="3 4">T6085</strain>
    </source>
</reference>
<keyword evidence="2" id="KW-1133">Transmembrane helix</keyword>
<protein>
    <submittedName>
        <fullName evidence="3">Uncharacterized protein</fullName>
    </submittedName>
</protein>
<name>A0A2P5A1P6_9HYPO</name>
<comment type="caution">
    <text evidence="3">The sequence shown here is derived from an EMBL/GenBank/DDBJ whole genome shotgun (WGS) entry which is preliminary data.</text>
</comment>
<evidence type="ECO:0000313" key="4">
    <source>
        <dbReference type="Proteomes" id="UP000054821"/>
    </source>
</evidence>
<sequence length="87" mass="10427">MPNASNRSHREYCAMLQRMDLFFWLIFWLIFWSYLEFRTIFASQIDQGDTQYDQGRGEDRDERDKGDQDDHDDTYMEDVVMGGTSPD</sequence>
<organism evidence="3 4">
    <name type="scientific">Trichoderma gamsii</name>
    <dbReference type="NCBI Taxonomy" id="398673"/>
    <lineage>
        <taxon>Eukaryota</taxon>
        <taxon>Fungi</taxon>
        <taxon>Dikarya</taxon>
        <taxon>Ascomycota</taxon>
        <taxon>Pezizomycotina</taxon>
        <taxon>Sordariomycetes</taxon>
        <taxon>Hypocreomycetidae</taxon>
        <taxon>Hypocreales</taxon>
        <taxon>Hypocreaceae</taxon>
        <taxon>Trichoderma</taxon>
    </lineage>
</organism>
<dbReference type="Proteomes" id="UP000054821">
    <property type="component" value="Unassembled WGS sequence"/>
</dbReference>
<gene>
    <name evidence="3" type="ORF">TGAM01_v200882</name>
</gene>